<feature type="compositionally biased region" description="Polar residues" evidence="1">
    <location>
        <begin position="65"/>
        <end position="79"/>
    </location>
</feature>
<feature type="region of interest" description="Disordered" evidence="1">
    <location>
        <begin position="65"/>
        <end position="162"/>
    </location>
</feature>
<accession>A0ABR1JCF1</accession>
<proteinExistence type="predicted"/>
<sequence length="588" mass="65989">MNSILHHVFGDDLWNDKIARQTRMETFLNMAQHDKYGGKLLAGIPSEPTSLSVFPDINDVFLTSTSSDPTTNASPASSKNPKKCPDDEVYPNEHNQKQQKTKDGPKPIHPMFHSQTQKPVGFRPPQPVHSVLKTKVSSSMQKKSSGEKKITASTSSSVKANSKKPLTGIGLSAGGQSQSAITTCELRQAVNQDLFQLSTVKWTNFTTKCCEFGLPMFNTKDPVSVTCSNCKKTVKMKEPYNVSRWKEHVLKNCKGSAPKLLTLNAFFGAPIPKPAITKPALEPTIVKRPCPGLTTTLDSKIGVYLESCMSEGGGSKSRQYFSEQMFDGKEWSKLTEEEKHLINTTHIQGCTWHNVSEPTVMAVFASGENPCIHTLEIKESDTSDLRPCDNCWLVYQSRPFQNAISRKQAEPENLKYIPKSYTCPNLGLLYGKYWGIGKLLQEVDDNKQGVMLRYVHHVLNDDFKNDEVFRGLVEAMVLAKECQLANKSMKNFKYTPVFDDFMHVLHDISPRAYKALGIHVKVRHQRSIKAQNAQAPRFPLGITDKTFEFVQKYLDEYHYPSSYPLALAVDDSKLHSVFAPLYDGPKER</sequence>
<dbReference type="Proteomes" id="UP001498398">
    <property type="component" value="Unassembled WGS sequence"/>
</dbReference>
<comment type="caution">
    <text evidence="2">The sequence shown here is derived from an EMBL/GenBank/DDBJ whole genome shotgun (WGS) entry which is preliminary data.</text>
</comment>
<reference evidence="2 3" key="1">
    <citation type="submission" date="2024-01" db="EMBL/GenBank/DDBJ databases">
        <title>A draft genome for the cacao thread blight pathogen Marasmiellus scandens.</title>
        <authorList>
            <person name="Baruah I.K."/>
            <person name="Leung J."/>
            <person name="Bukari Y."/>
            <person name="Amoako-Attah I."/>
            <person name="Meinhardt L.W."/>
            <person name="Bailey B.A."/>
            <person name="Cohen S.P."/>
        </authorList>
    </citation>
    <scope>NUCLEOTIDE SEQUENCE [LARGE SCALE GENOMIC DNA]</scope>
    <source>
        <strain evidence="2 3">GH-19</strain>
    </source>
</reference>
<gene>
    <name evidence="2" type="ORF">VKT23_011485</name>
</gene>
<feature type="compositionally biased region" description="Polar residues" evidence="1">
    <location>
        <begin position="151"/>
        <end position="160"/>
    </location>
</feature>
<evidence type="ECO:0000256" key="1">
    <source>
        <dbReference type="SAM" id="MobiDB-lite"/>
    </source>
</evidence>
<name>A0ABR1JCF1_9AGAR</name>
<protein>
    <recommendedName>
        <fullName evidence="4">HMG domain-containing protein</fullName>
    </recommendedName>
</protein>
<dbReference type="EMBL" id="JBANRG010000025">
    <property type="protein sequence ID" value="KAK7453973.1"/>
    <property type="molecule type" value="Genomic_DNA"/>
</dbReference>
<evidence type="ECO:0000313" key="3">
    <source>
        <dbReference type="Proteomes" id="UP001498398"/>
    </source>
</evidence>
<evidence type="ECO:0000313" key="2">
    <source>
        <dbReference type="EMBL" id="KAK7453973.1"/>
    </source>
</evidence>
<feature type="compositionally biased region" description="Basic and acidic residues" evidence="1">
    <location>
        <begin position="94"/>
        <end position="106"/>
    </location>
</feature>
<evidence type="ECO:0008006" key="4">
    <source>
        <dbReference type="Google" id="ProtNLM"/>
    </source>
</evidence>
<organism evidence="2 3">
    <name type="scientific">Marasmiellus scandens</name>
    <dbReference type="NCBI Taxonomy" id="2682957"/>
    <lineage>
        <taxon>Eukaryota</taxon>
        <taxon>Fungi</taxon>
        <taxon>Dikarya</taxon>
        <taxon>Basidiomycota</taxon>
        <taxon>Agaricomycotina</taxon>
        <taxon>Agaricomycetes</taxon>
        <taxon>Agaricomycetidae</taxon>
        <taxon>Agaricales</taxon>
        <taxon>Marasmiineae</taxon>
        <taxon>Omphalotaceae</taxon>
        <taxon>Marasmiellus</taxon>
    </lineage>
</organism>
<keyword evidence="3" id="KW-1185">Reference proteome</keyword>